<comment type="caution">
    <text evidence="1">The sequence shown here is derived from an EMBL/GenBank/DDBJ whole genome shotgun (WGS) entry which is preliminary data.</text>
</comment>
<keyword evidence="2" id="KW-1185">Reference proteome</keyword>
<evidence type="ECO:0000313" key="2">
    <source>
        <dbReference type="Proteomes" id="UP000653644"/>
    </source>
</evidence>
<dbReference type="Proteomes" id="UP000653644">
    <property type="component" value="Unassembled WGS sequence"/>
</dbReference>
<dbReference type="RefSeq" id="WP_229918254.1">
    <property type="nucleotide sequence ID" value="NZ_BMVN01000141.1"/>
</dbReference>
<accession>A0ABQ3DDI8</accession>
<proteinExistence type="predicted"/>
<name>A0ABQ3DDI8_9ACTN</name>
<protein>
    <submittedName>
        <fullName evidence="1">Uncharacterized protein</fullName>
    </submittedName>
</protein>
<evidence type="ECO:0000313" key="1">
    <source>
        <dbReference type="EMBL" id="GHA78353.1"/>
    </source>
</evidence>
<dbReference type="EMBL" id="BMVN01000141">
    <property type="protein sequence ID" value="GHA78353.1"/>
    <property type="molecule type" value="Genomic_DNA"/>
</dbReference>
<gene>
    <name evidence="1" type="ORF">GCM10010345_94610</name>
</gene>
<organism evidence="1 2">
    <name type="scientific">Streptomyces canarius</name>
    <dbReference type="NCBI Taxonomy" id="285453"/>
    <lineage>
        <taxon>Bacteria</taxon>
        <taxon>Bacillati</taxon>
        <taxon>Actinomycetota</taxon>
        <taxon>Actinomycetes</taxon>
        <taxon>Kitasatosporales</taxon>
        <taxon>Streptomycetaceae</taxon>
        <taxon>Streptomyces</taxon>
    </lineage>
</organism>
<reference evidence="2" key="1">
    <citation type="journal article" date="2019" name="Int. J. Syst. Evol. Microbiol.">
        <title>The Global Catalogue of Microorganisms (GCM) 10K type strain sequencing project: providing services to taxonomists for standard genome sequencing and annotation.</title>
        <authorList>
            <consortium name="The Broad Institute Genomics Platform"/>
            <consortium name="The Broad Institute Genome Sequencing Center for Infectious Disease"/>
            <person name="Wu L."/>
            <person name="Ma J."/>
        </authorList>
    </citation>
    <scope>NUCLEOTIDE SEQUENCE [LARGE SCALE GENOMIC DNA]</scope>
    <source>
        <strain evidence="2">JCM 4733</strain>
    </source>
</reference>
<sequence>MVTCTDAPATVVHGGDRPDTVSLVGITEGKIAAVYAVYAVYVVRAPEALAGVAVARRISR</sequence>